<evidence type="ECO:0000256" key="2">
    <source>
        <dbReference type="ARBA" id="ARBA00005928"/>
    </source>
</evidence>
<evidence type="ECO:0000256" key="3">
    <source>
        <dbReference type="ARBA" id="ARBA00022516"/>
    </source>
</evidence>
<dbReference type="EC" id="1.2.1.84" evidence="9"/>
<keyword evidence="3 9" id="KW-0444">Lipid biosynthesis</keyword>
<evidence type="ECO:0000256" key="6">
    <source>
        <dbReference type="ARBA" id="ARBA00023098"/>
    </source>
</evidence>
<evidence type="ECO:0000256" key="7">
    <source>
        <dbReference type="ARBA" id="ARBA00023136"/>
    </source>
</evidence>
<keyword evidence="9" id="KW-0560">Oxidoreductase</keyword>
<feature type="domain" description="Thioester reductase (TE)" evidence="11">
    <location>
        <begin position="24"/>
        <end position="296"/>
    </location>
</feature>
<dbReference type="OrthoDB" id="429813at2759"/>
<dbReference type="CDD" id="cd09071">
    <property type="entry name" value="FAR_C"/>
    <property type="match status" value="1"/>
</dbReference>
<evidence type="ECO:0000259" key="10">
    <source>
        <dbReference type="Pfam" id="PF03015"/>
    </source>
</evidence>
<organism evidence="12 13">
    <name type="scientific">Tropilaelaps mercedesae</name>
    <dbReference type="NCBI Taxonomy" id="418985"/>
    <lineage>
        <taxon>Eukaryota</taxon>
        <taxon>Metazoa</taxon>
        <taxon>Ecdysozoa</taxon>
        <taxon>Arthropoda</taxon>
        <taxon>Chelicerata</taxon>
        <taxon>Arachnida</taxon>
        <taxon>Acari</taxon>
        <taxon>Parasitiformes</taxon>
        <taxon>Mesostigmata</taxon>
        <taxon>Gamasina</taxon>
        <taxon>Dermanyssoidea</taxon>
        <taxon>Laelapidae</taxon>
        <taxon>Tropilaelaps</taxon>
    </lineage>
</organism>
<accession>A0A1V9Y229</accession>
<dbReference type="GO" id="GO:0016020">
    <property type="term" value="C:membrane"/>
    <property type="evidence" value="ECO:0007669"/>
    <property type="project" value="UniProtKB-SubCell"/>
</dbReference>
<evidence type="ECO:0000256" key="5">
    <source>
        <dbReference type="ARBA" id="ARBA00022989"/>
    </source>
</evidence>
<dbReference type="Gene3D" id="3.40.50.720">
    <property type="entry name" value="NAD(P)-binding Rossmann-like Domain"/>
    <property type="match status" value="1"/>
</dbReference>
<dbReference type="GO" id="GO:0102965">
    <property type="term" value="F:alcohol-forming long-chain fatty acyl-CoA reductase activity"/>
    <property type="evidence" value="ECO:0007669"/>
    <property type="project" value="UniProtKB-EC"/>
</dbReference>
<dbReference type="InParanoid" id="A0A1V9Y229"/>
<dbReference type="PANTHER" id="PTHR11011">
    <property type="entry name" value="MALE STERILITY PROTEIN 2-RELATED"/>
    <property type="match status" value="1"/>
</dbReference>
<evidence type="ECO:0000256" key="9">
    <source>
        <dbReference type="RuleBase" id="RU363097"/>
    </source>
</evidence>
<keyword evidence="9" id="KW-0521">NADP</keyword>
<dbReference type="InterPro" id="IPR033640">
    <property type="entry name" value="FAR_C"/>
</dbReference>
<comment type="subcellular location">
    <subcellularLocation>
        <location evidence="1">Membrane</location>
        <topology evidence="1">Multi-pass membrane protein</topology>
    </subcellularLocation>
</comment>
<name>A0A1V9Y229_9ACAR</name>
<sequence length="474" mass="53766">MDFSEENLSRSDVVKFFAGQTIFITGGSGFVGKAILEKLLRCCPDIRLVYLLIRSKKGSTAGERLNKMLQDSLFTETLNRRGPEAWKKVHAVSGDVLQPDLGLCPSDRQKLTDEVSIVIHSAASVRFDDPLREAIDMNMGGTKRLLELAKHMVNLKSVVHISTAYTNCTQEFAEEKIYDLPHSTSNLFAMAANLDDAQMAAVTPSVLEPRFPNTYTCTKAYAEHVVREFQDELPISIVRPSIVLASWKEPFTGWLDNVNGPSGLLVVTGLGLLQVAPPTSRDVFPDFVPLDLVVNSVLVAAKHRVDPGAERLPVYHATVGQKNRLSWQRMRVIGLKLAREFPPSRMFRYPRMDVAANQLHYKFRMFWSHYVPAQLLHGVLSLMGKPSNIARKYQRLVDTIEILRFFYVHDPVFKNLNNERLFTSLSDTDKYLFPMLADSLDWDEYMTSYLFGIRYFLIKEDLSTVPAARKRLML</sequence>
<protein>
    <recommendedName>
        <fullName evidence="9">Fatty acyl-CoA reductase</fullName>
        <ecNumber evidence="9">1.2.1.84</ecNumber>
    </recommendedName>
</protein>
<dbReference type="AlphaFoldDB" id="A0A1V9Y229"/>
<evidence type="ECO:0000313" key="12">
    <source>
        <dbReference type="EMBL" id="OQR79743.1"/>
    </source>
</evidence>
<dbReference type="Pfam" id="PF07993">
    <property type="entry name" value="NAD_binding_4"/>
    <property type="match status" value="1"/>
</dbReference>
<dbReference type="GO" id="GO:0080019">
    <property type="term" value="F:alcohol-forming very long-chain fatty acyl-CoA reductase activity"/>
    <property type="evidence" value="ECO:0007669"/>
    <property type="project" value="InterPro"/>
</dbReference>
<keyword evidence="6 9" id="KW-0443">Lipid metabolism</keyword>
<dbReference type="PANTHER" id="PTHR11011:SF116">
    <property type="entry name" value="FATTY ACYL-COA REDUCTASE CG5065-RELATED"/>
    <property type="match status" value="1"/>
</dbReference>
<keyword evidence="13" id="KW-1185">Reference proteome</keyword>
<dbReference type="GO" id="GO:0005777">
    <property type="term" value="C:peroxisome"/>
    <property type="evidence" value="ECO:0007669"/>
    <property type="project" value="TreeGrafter"/>
</dbReference>
<dbReference type="CDD" id="cd05236">
    <property type="entry name" value="FAR-N_SDR_e"/>
    <property type="match status" value="1"/>
</dbReference>
<evidence type="ECO:0000256" key="8">
    <source>
        <dbReference type="ARBA" id="ARBA00052530"/>
    </source>
</evidence>
<reference evidence="12 13" key="1">
    <citation type="journal article" date="2017" name="Gigascience">
        <title>Draft genome of the honey bee ectoparasitic mite, Tropilaelaps mercedesae, is shaped by the parasitic life history.</title>
        <authorList>
            <person name="Dong X."/>
            <person name="Armstrong S.D."/>
            <person name="Xia D."/>
            <person name="Makepeace B.L."/>
            <person name="Darby A.C."/>
            <person name="Kadowaki T."/>
        </authorList>
    </citation>
    <scope>NUCLEOTIDE SEQUENCE [LARGE SCALE GENOMIC DNA]</scope>
    <source>
        <strain evidence="12">Wuxi-XJTLU</strain>
    </source>
</reference>
<comment type="caution">
    <text evidence="12">The sequence shown here is derived from an EMBL/GenBank/DDBJ whole genome shotgun (WGS) entry which is preliminary data.</text>
</comment>
<dbReference type="EMBL" id="MNPL01000751">
    <property type="protein sequence ID" value="OQR79743.1"/>
    <property type="molecule type" value="Genomic_DNA"/>
</dbReference>
<dbReference type="Pfam" id="PF03015">
    <property type="entry name" value="Sterile"/>
    <property type="match status" value="1"/>
</dbReference>
<keyword evidence="4" id="KW-0812">Transmembrane</keyword>
<dbReference type="FunCoup" id="A0A1V9Y229">
    <property type="interactions" value="73"/>
</dbReference>
<evidence type="ECO:0000259" key="11">
    <source>
        <dbReference type="Pfam" id="PF07993"/>
    </source>
</evidence>
<dbReference type="InterPro" id="IPR026055">
    <property type="entry name" value="FAR"/>
</dbReference>
<evidence type="ECO:0000256" key="4">
    <source>
        <dbReference type="ARBA" id="ARBA00022692"/>
    </source>
</evidence>
<dbReference type="FunFam" id="3.40.50.720:FF:000143">
    <property type="entry name" value="Fatty acyl-CoA reductase"/>
    <property type="match status" value="1"/>
</dbReference>
<comment type="similarity">
    <text evidence="2 9">Belongs to the fatty acyl-CoA reductase family.</text>
</comment>
<dbReference type="SUPFAM" id="SSF51735">
    <property type="entry name" value="NAD(P)-binding Rossmann-fold domains"/>
    <property type="match status" value="1"/>
</dbReference>
<keyword evidence="7" id="KW-0472">Membrane</keyword>
<dbReference type="GO" id="GO:0035336">
    <property type="term" value="P:long-chain fatty-acyl-CoA metabolic process"/>
    <property type="evidence" value="ECO:0007669"/>
    <property type="project" value="TreeGrafter"/>
</dbReference>
<evidence type="ECO:0000256" key="1">
    <source>
        <dbReference type="ARBA" id="ARBA00004141"/>
    </source>
</evidence>
<comment type="catalytic activity">
    <reaction evidence="8 9">
        <text>a long-chain fatty acyl-CoA + 2 NADPH + 2 H(+) = a long-chain primary fatty alcohol + 2 NADP(+) + CoA</text>
        <dbReference type="Rhea" id="RHEA:52716"/>
        <dbReference type="ChEBI" id="CHEBI:15378"/>
        <dbReference type="ChEBI" id="CHEBI:57287"/>
        <dbReference type="ChEBI" id="CHEBI:57783"/>
        <dbReference type="ChEBI" id="CHEBI:58349"/>
        <dbReference type="ChEBI" id="CHEBI:77396"/>
        <dbReference type="ChEBI" id="CHEBI:83139"/>
        <dbReference type="EC" id="1.2.1.84"/>
    </reaction>
</comment>
<dbReference type="InterPro" id="IPR036291">
    <property type="entry name" value="NAD(P)-bd_dom_sf"/>
</dbReference>
<dbReference type="STRING" id="418985.A0A1V9Y229"/>
<gene>
    <name evidence="12" type="ORF">BIW11_05521</name>
</gene>
<evidence type="ECO:0000313" key="13">
    <source>
        <dbReference type="Proteomes" id="UP000192247"/>
    </source>
</evidence>
<dbReference type="Proteomes" id="UP000192247">
    <property type="component" value="Unassembled WGS sequence"/>
</dbReference>
<proteinExistence type="inferred from homology"/>
<keyword evidence="5" id="KW-1133">Transmembrane helix</keyword>
<comment type="function">
    <text evidence="9">Catalyzes the reduction of fatty acyl-CoA to fatty alcohols.</text>
</comment>
<feature type="domain" description="Fatty acyl-CoA reductase C-terminal" evidence="10">
    <location>
        <begin position="369"/>
        <end position="460"/>
    </location>
</feature>
<dbReference type="InterPro" id="IPR013120">
    <property type="entry name" value="FAR_NAD-bd"/>
</dbReference>